<evidence type="ECO:0000313" key="2">
    <source>
        <dbReference type="Proteomes" id="UP000033699"/>
    </source>
</evidence>
<comment type="caution">
    <text evidence="1">The sequence shown here is derived from an EMBL/GenBank/DDBJ whole genome shotgun (WGS) entry which is preliminary data.</text>
</comment>
<protein>
    <submittedName>
        <fullName evidence="1">Uncharacterized protein</fullName>
    </submittedName>
</protein>
<dbReference type="AlphaFoldDB" id="A0A0F2TBL8"/>
<dbReference type="PATRIC" id="fig|359131.3.peg.4941"/>
<reference evidence="1 2" key="1">
    <citation type="submission" date="2015-02" db="EMBL/GenBank/DDBJ databases">
        <authorList>
            <person name="Ju K.-S."/>
            <person name="Doroghazi J.R."/>
            <person name="Metcalf W."/>
        </authorList>
    </citation>
    <scope>NUCLEOTIDE SEQUENCE [LARGE SCALE GENOMIC DNA]</scope>
    <source>
        <strain evidence="1 2">ATCC 31215</strain>
    </source>
</reference>
<dbReference type="EMBL" id="JZKH01000041">
    <property type="protein sequence ID" value="KJS60549.1"/>
    <property type="molecule type" value="Genomic_DNA"/>
</dbReference>
<evidence type="ECO:0000313" key="1">
    <source>
        <dbReference type="EMBL" id="KJS60549.1"/>
    </source>
</evidence>
<dbReference type="Proteomes" id="UP000033699">
    <property type="component" value="Unassembled WGS sequence"/>
</dbReference>
<proteinExistence type="predicted"/>
<name>A0A0F2TBL8_STRR3</name>
<dbReference type="RefSeq" id="WP_045698932.1">
    <property type="nucleotide sequence ID" value="NZ_JZKH01000041.1"/>
</dbReference>
<dbReference type="OrthoDB" id="3970633at2"/>
<gene>
    <name evidence="1" type="ORF">VM95_20485</name>
</gene>
<sequence length="231" mass="24238">MPGTPIAAGSDETSQLQIRFVVPPAFHDLPVFGTEDQVAAELWELACEVLAADPAEVRLGWAALLAELIPPMGAAGVIYAGVCLAEVDGRPSSAAITASVCPLVGTDLPGAVDFLLARLARARPGAEVTAIDLPAGRAVAVIDALPANAPLDDGREPTVSLIQVHLPLPNETELLTLELSTPCPEEWELYSELFAGVVRNLYLEFADLPYATGPVEPPDEELAARVRAAFG</sequence>
<organism evidence="1 2">
    <name type="scientific">Streptomyces rubellomurinus (strain ATCC 31215)</name>
    <dbReference type="NCBI Taxonomy" id="359131"/>
    <lineage>
        <taxon>Bacteria</taxon>
        <taxon>Bacillati</taxon>
        <taxon>Actinomycetota</taxon>
        <taxon>Actinomycetes</taxon>
        <taxon>Kitasatosporales</taxon>
        <taxon>Streptomycetaceae</taxon>
        <taxon>Streptomyces</taxon>
    </lineage>
</organism>
<accession>A0A0F2TBL8</accession>
<keyword evidence="2" id="KW-1185">Reference proteome</keyword>